<accession>A0A813LCW7</accession>
<evidence type="ECO:0000256" key="1">
    <source>
        <dbReference type="ARBA" id="ARBA00022737"/>
    </source>
</evidence>
<dbReference type="PROSITE" id="PS50297">
    <property type="entry name" value="ANK_REP_REGION"/>
    <property type="match status" value="1"/>
</dbReference>
<name>A0A813LCW7_POLGL</name>
<reference evidence="4" key="1">
    <citation type="submission" date="2021-02" db="EMBL/GenBank/DDBJ databases">
        <authorList>
            <person name="Dougan E. K."/>
            <person name="Rhodes N."/>
            <person name="Thang M."/>
            <person name="Chan C."/>
        </authorList>
    </citation>
    <scope>NUCLEOTIDE SEQUENCE</scope>
</reference>
<proteinExistence type="predicted"/>
<dbReference type="PANTHER" id="PTHR24173:SF74">
    <property type="entry name" value="ANKYRIN REPEAT DOMAIN-CONTAINING PROTEIN 16"/>
    <property type="match status" value="1"/>
</dbReference>
<keyword evidence="1" id="KW-0677">Repeat</keyword>
<evidence type="ECO:0000256" key="3">
    <source>
        <dbReference type="PROSITE-ProRule" id="PRU00023"/>
    </source>
</evidence>
<evidence type="ECO:0000256" key="2">
    <source>
        <dbReference type="ARBA" id="ARBA00023043"/>
    </source>
</evidence>
<dbReference type="SMART" id="SM00248">
    <property type="entry name" value="ANK"/>
    <property type="match status" value="3"/>
</dbReference>
<dbReference type="PROSITE" id="PS50088">
    <property type="entry name" value="ANK_REPEAT"/>
    <property type="match status" value="1"/>
</dbReference>
<dbReference type="SUPFAM" id="SSF48403">
    <property type="entry name" value="Ankyrin repeat"/>
    <property type="match status" value="1"/>
</dbReference>
<dbReference type="InterPro" id="IPR036770">
    <property type="entry name" value="Ankyrin_rpt-contain_sf"/>
</dbReference>
<evidence type="ECO:0000313" key="5">
    <source>
        <dbReference type="Proteomes" id="UP000626109"/>
    </source>
</evidence>
<organism evidence="4 5">
    <name type="scientific">Polarella glacialis</name>
    <name type="common">Dinoflagellate</name>
    <dbReference type="NCBI Taxonomy" id="89957"/>
    <lineage>
        <taxon>Eukaryota</taxon>
        <taxon>Sar</taxon>
        <taxon>Alveolata</taxon>
        <taxon>Dinophyceae</taxon>
        <taxon>Suessiales</taxon>
        <taxon>Suessiaceae</taxon>
        <taxon>Polarella</taxon>
    </lineage>
</organism>
<gene>
    <name evidence="4" type="ORF">PGLA2088_LOCUS44255</name>
</gene>
<dbReference type="Gene3D" id="1.25.40.20">
    <property type="entry name" value="Ankyrin repeat-containing domain"/>
    <property type="match status" value="1"/>
</dbReference>
<dbReference type="AlphaFoldDB" id="A0A813LCW7"/>
<dbReference type="Proteomes" id="UP000626109">
    <property type="component" value="Unassembled WGS sequence"/>
</dbReference>
<protein>
    <recommendedName>
        <fullName evidence="6">Ankyrin repeat domain-containing protein</fullName>
    </recommendedName>
</protein>
<dbReference type="InterPro" id="IPR002110">
    <property type="entry name" value="Ankyrin_rpt"/>
</dbReference>
<comment type="caution">
    <text evidence="4">The sequence shown here is derived from an EMBL/GenBank/DDBJ whole genome shotgun (WGS) entry which is preliminary data.</text>
</comment>
<dbReference type="EMBL" id="CAJNNW010035114">
    <property type="protein sequence ID" value="CAE8725732.1"/>
    <property type="molecule type" value="Genomic_DNA"/>
</dbReference>
<dbReference type="PANTHER" id="PTHR24173">
    <property type="entry name" value="ANKYRIN REPEAT CONTAINING"/>
    <property type="match status" value="1"/>
</dbReference>
<feature type="repeat" description="ANK" evidence="3">
    <location>
        <begin position="212"/>
        <end position="244"/>
    </location>
</feature>
<evidence type="ECO:0008006" key="6">
    <source>
        <dbReference type="Google" id="ProtNLM"/>
    </source>
</evidence>
<keyword evidence="2 3" id="KW-0040">ANK repeat</keyword>
<sequence length="299" mass="31183">AVARKTKLDIPARYGYKADLPLGVGFLVEERTTVKVLEKAIAIPSGQSNSQGYMILYAYCQKAGVESILQGQLPPMMPATKKEPAEFADLAAIADNFGISVATKAAASNSEYCVALRVPAELATQAETPGRDLWIVRFDQDKVSPLLQAAKEGDAAKVRKGLGDGASGDVVDEEGISALMMAAMAGSADSCQALLENSTNRTASVNYAEPMSSRTALMFAAQGGHAEAVKVLAAASADVSKVDKEGTTALMWAAVAGKAETAKLLAAQGHKDLKNAQGLTALQIAEKMNHADTVAVLRG</sequence>
<dbReference type="Pfam" id="PF12796">
    <property type="entry name" value="Ank_2"/>
    <property type="match status" value="1"/>
</dbReference>
<feature type="non-terminal residue" evidence="4">
    <location>
        <position position="1"/>
    </location>
</feature>
<evidence type="ECO:0000313" key="4">
    <source>
        <dbReference type="EMBL" id="CAE8725732.1"/>
    </source>
</evidence>